<comment type="catalytic activity">
    <reaction evidence="8">
        <text>L-seryl-[protein] + ATP = 3-O-(5'-adenylyl)-L-seryl-[protein] + diphosphate</text>
        <dbReference type="Rhea" id="RHEA:58120"/>
        <dbReference type="Rhea" id="RHEA-COMP:9863"/>
        <dbReference type="Rhea" id="RHEA-COMP:15073"/>
        <dbReference type="ChEBI" id="CHEBI:29999"/>
        <dbReference type="ChEBI" id="CHEBI:30616"/>
        <dbReference type="ChEBI" id="CHEBI:33019"/>
        <dbReference type="ChEBI" id="CHEBI:142516"/>
        <dbReference type="EC" id="2.7.7.108"/>
    </reaction>
</comment>
<comment type="catalytic activity">
    <reaction evidence="8">
        <text>L-histidyl-[protein] + UTP = N(tele)-(5'-uridylyl)-L-histidyl-[protein] + diphosphate</text>
        <dbReference type="Rhea" id="RHEA:83891"/>
        <dbReference type="Rhea" id="RHEA-COMP:9745"/>
        <dbReference type="Rhea" id="RHEA-COMP:20239"/>
        <dbReference type="ChEBI" id="CHEBI:29979"/>
        <dbReference type="ChEBI" id="CHEBI:33019"/>
        <dbReference type="ChEBI" id="CHEBI:46398"/>
        <dbReference type="ChEBI" id="CHEBI:233474"/>
    </reaction>
</comment>
<dbReference type="PANTHER" id="PTHR32057">
    <property type="entry name" value="PROTEIN ADENYLYLTRANSFERASE SELO, MITOCHONDRIAL"/>
    <property type="match status" value="1"/>
</dbReference>
<feature type="binding site" evidence="8">
    <location>
        <position position="179"/>
    </location>
    <ligand>
        <name>ATP</name>
        <dbReference type="ChEBI" id="CHEBI:30616"/>
    </ligand>
</feature>
<keyword evidence="4 8" id="KW-0479">Metal-binding</keyword>
<keyword evidence="7 8" id="KW-0460">Magnesium</keyword>
<feature type="binding site" evidence="8">
    <location>
        <position position="113"/>
    </location>
    <ligand>
        <name>ATP</name>
        <dbReference type="ChEBI" id="CHEBI:30616"/>
    </ligand>
</feature>
<dbReference type="InterPro" id="IPR003846">
    <property type="entry name" value="SelO"/>
</dbReference>
<feature type="binding site" evidence="8">
    <location>
        <position position="258"/>
    </location>
    <ligand>
        <name>Mg(2+)</name>
        <dbReference type="ChEBI" id="CHEBI:18420"/>
    </ligand>
</feature>
<evidence type="ECO:0000256" key="3">
    <source>
        <dbReference type="ARBA" id="ARBA00022695"/>
    </source>
</evidence>
<evidence type="ECO:0000256" key="6">
    <source>
        <dbReference type="ARBA" id="ARBA00022840"/>
    </source>
</evidence>
<evidence type="ECO:0000256" key="4">
    <source>
        <dbReference type="ARBA" id="ARBA00022723"/>
    </source>
</evidence>
<feature type="binding site" evidence="8">
    <location>
        <position position="267"/>
    </location>
    <ligand>
        <name>Mg(2+)</name>
        <dbReference type="ChEBI" id="CHEBI:18420"/>
    </ligand>
</feature>
<sequence>MPFSPAFNPATDHTRLGGLFYDVVTPAEFPRHILRYRNNRAAVTVGLDTLTDAEWVQHFGRFAPLPGSLEHPLALRYHGHQFQQYNPDLGDGRGFLFAQLRDRRGRLLDLGTKGSGRTPWSRGGDGRLTLKGGVREILAAAMLEALGVETSRAFSLIETGEDLERGDEPSPTRSSVLVRLGHSHIRIGTFQRLAANGETQAIAQLVEYVLETYYPELSVPEGGSGAQVLFDAVCRNVARVGTQWMAAGFVHGVLNTDNIAITGESFDYGPWRFLPRFDPSFTAAYFDQTGLYAYGRQPQALLWNLARLAECLLEFSSHKDLTDALARFPALYETELDAAWCRRLGVIQDNPESDRALRHAVTLFMETSGIPFHCLPFDWYGGGASRERALAGPRGDIYKDAAFNEARTQLEARTPIPGLSLDHPYFTGGLPCDMLITTVETLWTSLSEQDDWQMLDRKLAEIDLMADALRTRPMEA</sequence>
<keyword evidence="3 8" id="KW-0548">Nucleotidyltransferase</keyword>
<name>A0ABX0K0B6_9PROT</name>
<gene>
    <name evidence="8" type="primary">ydiU</name>
    <name evidence="8" type="synonym">selO</name>
    <name evidence="9" type="ORF">GOB81_05695</name>
</gene>
<dbReference type="HAMAP" id="MF_00692">
    <property type="entry name" value="SelO"/>
    <property type="match status" value="1"/>
</dbReference>
<keyword evidence="5 8" id="KW-0547">Nucleotide-binding</keyword>
<dbReference type="EC" id="2.7.7.108" evidence="8"/>
<comment type="cofactor">
    <cofactor evidence="8">
        <name>Mg(2+)</name>
        <dbReference type="ChEBI" id="CHEBI:18420"/>
    </cofactor>
    <cofactor evidence="8">
        <name>Mn(2+)</name>
        <dbReference type="ChEBI" id="CHEBI:29035"/>
    </cofactor>
</comment>
<organism evidence="9 10">
    <name type="scientific">Acetobacter conturbans</name>
    <dbReference type="NCBI Taxonomy" id="1737472"/>
    <lineage>
        <taxon>Bacteria</taxon>
        <taxon>Pseudomonadati</taxon>
        <taxon>Pseudomonadota</taxon>
        <taxon>Alphaproteobacteria</taxon>
        <taxon>Acetobacterales</taxon>
        <taxon>Acetobacteraceae</taxon>
        <taxon>Acetobacter</taxon>
    </lineage>
</organism>
<feature type="active site" description="Proton acceptor" evidence="8">
    <location>
        <position position="257"/>
    </location>
</feature>
<feature type="binding site" evidence="8">
    <location>
        <position position="267"/>
    </location>
    <ligand>
        <name>ATP</name>
        <dbReference type="ChEBI" id="CHEBI:30616"/>
    </ligand>
</feature>
<dbReference type="NCBIfam" id="NF000658">
    <property type="entry name" value="PRK00029.1"/>
    <property type="match status" value="1"/>
</dbReference>
<feature type="binding site" evidence="8">
    <location>
        <position position="93"/>
    </location>
    <ligand>
        <name>ATP</name>
        <dbReference type="ChEBI" id="CHEBI:30616"/>
    </ligand>
</feature>
<keyword evidence="8" id="KW-0464">Manganese</keyword>
<dbReference type="EC" id="2.7.7.-" evidence="8"/>
<comment type="function">
    <text evidence="8">Nucleotidyltransferase involved in the post-translational modification of proteins. It can catalyze the addition of adenosine monophosphate (AMP) or uridine monophosphate (UMP) to a protein, resulting in modifications known as AMPylation and UMPylation.</text>
</comment>
<comment type="caution">
    <text evidence="9">The sequence shown here is derived from an EMBL/GenBank/DDBJ whole genome shotgun (WGS) entry which is preliminary data.</text>
</comment>
<comment type="similarity">
    <text evidence="1 8">Belongs to the SELO family.</text>
</comment>
<evidence type="ECO:0000256" key="1">
    <source>
        <dbReference type="ARBA" id="ARBA00009747"/>
    </source>
</evidence>
<keyword evidence="6 8" id="KW-0067">ATP-binding</keyword>
<feature type="binding site" evidence="8">
    <location>
        <position position="90"/>
    </location>
    <ligand>
        <name>ATP</name>
        <dbReference type="ChEBI" id="CHEBI:30616"/>
    </ligand>
</feature>
<comment type="catalytic activity">
    <reaction evidence="8">
        <text>L-seryl-[protein] + UTP = O-(5'-uridylyl)-L-seryl-[protein] + diphosphate</text>
        <dbReference type="Rhea" id="RHEA:64604"/>
        <dbReference type="Rhea" id="RHEA-COMP:9863"/>
        <dbReference type="Rhea" id="RHEA-COMP:16635"/>
        <dbReference type="ChEBI" id="CHEBI:29999"/>
        <dbReference type="ChEBI" id="CHEBI:33019"/>
        <dbReference type="ChEBI" id="CHEBI:46398"/>
        <dbReference type="ChEBI" id="CHEBI:156051"/>
    </reaction>
</comment>
<dbReference type="EMBL" id="WOSY01000004">
    <property type="protein sequence ID" value="NHN88120.1"/>
    <property type="molecule type" value="Genomic_DNA"/>
</dbReference>
<feature type="binding site" evidence="8">
    <location>
        <position position="126"/>
    </location>
    <ligand>
        <name>ATP</name>
        <dbReference type="ChEBI" id="CHEBI:30616"/>
    </ligand>
</feature>
<evidence type="ECO:0000256" key="7">
    <source>
        <dbReference type="ARBA" id="ARBA00022842"/>
    </source>
</evidence>
<feature type="binding site" evidence="8">
    <location>
        <position position="125"/>
    </location>
    <ligand>
        <name>ATP</name>
        <dbReference type="ChEBI" id="CHEBI:30616"/>
    </ligand>
</feature>
<evidence type="ECO:0000256" key="2">
    <source>
        <dbReference type="ARBA" id="ARBA00022679"/>
    </source>
</evidence>
<evidence type="ECO:0000313" key="10">
    <source>
        <dbReference type="Proteomes" id="UP000631653"/>
    </source>
</evidence>
<comment type="catalytic activity">
    <reaction evidence="8">
        <text>L-threonyl-[protein] + ATP = 3-O-(5'-adenylyl)-L-threonyl-[protein] + diphosphate</text>
        <dbReference type="Rhea" id="RHEA:54292"/>
        <dbReference type="Rhea" id="RHEA-COMP:11060"/>
        <dbReference type="Rhea" id="RHEA-COMP:13847"/>
        <dbReference type="ChEBI" id="CHEBI:30013"/>
        <dbReference type="ChEBI" id="CHEBI:30616"/>
        <dbReference type="ChEBI" id="CHEBI:33019"/>
        <dbReference type="ChEBI" id="CHEBI:138113"/>
        <dbReference type="EC" id="2.7.7.108"/>
    </reaction>
</comment>
<comment type="catalytic activity">
    <reaction evidence="8">
        <text>L-tyrosyl-[protein] + ATP = O-(5'-adenylyl)-L-tyrosyl-[protein] + diphosphate</text>
        <dbReference type="Rhea" id="RHEA:54288"/>
        <dbReference type="Rhea" id="RHEA-COMP:10136"/>
        <dbReference type="Rhea" id="RHEA-COMP:13846"/>
        <dbReference type="ChEBI" id="CHEBI:30616"/>
        <dbReference type="ChEBI" id="CHEBI:33019"/>
        <dbReference type="ChEBI" id="CHEBI:46858"/>
        <dbReference type="ChEBI" id="CHEBI:83624"/>
        <dbReference type="EC" id="2.7.7.108"/>
    </reaction>
</comment>
<proteinExistence type="inferred from homology"/>
<keyword evidence="2 8" id="KW-0808">Transferase</keyword>
<reference evidence="9 10" key="1">
    <citation type="journal article" date="2020" name="Int. J. Syst. Evol. Microbiol.">
        <title>Novel acetic acid bacteria from cider fermentations: Acetobacter conturbans sp. nov. and Acetobacter fallax sp. nov.</title>
        <authorList>
            <person name="Sombolestani A.S."/>
            <person name="Cleenwerck I."/>
            <person name="Cnockaert M."/>
            <person name="Borremans W."/>
            <person name="Wieme A.D."/>
            <person name="De Vuyst L."/>
            <person name="Vandamme P."/>
        </authorList>
    </citation>
    <scope>NUCLEOTIDE SEQUENCE [LARGE SCALE GENOMIC DNA]</scope>
    <source>
        <strain evidence="9 10">LMG 1627</strain>
    </source>
</reference>
<evidence type="ECO:0000256" key="5">
    <source>
        <dbReference type="ARBA" id="ARBA00022741"/>
    </source>
</evidence>
<feature type="binding site" evidence="8">
    <location>
        <position position="186"/>
    </location>
    <ligand>
        <name>ATP</name>
        <dbReference type="ChEBI" id="CHEBI:30616"/>
    </ligand>
</feature>
<dbReference type="RefSeq" id="WP_173569410.1">
    <property type="nucleotide sequence ID" value="NZ_WOSY01000004.1"/>
</dbReference>
<protein>
    <recommendedName>
        <fullName evidence="8">Protein nucleotidyltransferase YdiU</fullName>
        <ecNumber evidence="8">2.7.7.-</ecNumber>
    </recommendedName>
    <alternativeName>
        <fullName evidence="8">Protein adenylyltransferase YdiU</fullName>
        <ecNumber evidence="8">2.7.7.108</ecNumber>
    </alternativeName>
    <alternativeName>
        <fullName evidence="8">Protein uridylyltransferase YdiU</fullName>
        <ecNumber evidence="8">2.7.7.-</ecNumber>
    </alternativeName>
</protein>
<dbReference type="Pfam" id="PF02696">
    <property type="entry name" value="SelO"/>
    <property type="match status" value="1"/>
</dbReference>
<keyword evidence="10" id="KW-1185">Reference proteome</keyword>
<dbReference type="Proteomes" id="UP000631653">
    <property type="component" value="Unassembled WGS sequence"/>
</dbReference>
<evidence type="ECO:0000313" key="9">
    <source>
        <dbReference type="EMBL" id="NHN88120.1"/>
    </source>
</evidence>
<dbReference type="PANTHER" id="PTHR32057:SF14">
    <property type="entry name" value="PROTEIN ADENYLYLTRANSFERASE SELO, MITOCHONDRIAL"/>
    <property type="match status" value="1"/>
</dbReference>
<evidence type="ECO:0000256" key="8">
    <source>
        <dbReference type="HAMAP-Rule" id="MF_00692"/>
    </source>
</evidence>
<comment type="catalytic activity">
    <reaction evidence="8">
        <text>L-tyrosyl-[protein] + UTP = O-(5'-uridylyl)-L-tyrosyl-[protein] + diphosphate</text>
        <dbReference type="Rhea" id="RHEA:83887"/>
        <dbReference type="Rhea" id="RHEA-COMP:10136"/>
        <dbReference type="Rhea" id="RHEA-COMP:20238"/>
        <dbReference type="ChEBI" id="CHEBI:33019"/>
        <dbReference type="ChEBI" id="CHEBI:46398"/>
        <dbReference type="ChEBI" id="CHEBI:46858"/>
        <dbReference type="ChEBI" id="CHEBI:90602"/>
    </reaction>
</comment>
<feature type="binding site" evidence="8">
    <location>
        <position position="92"/>
    </location>
    <ligand>
        <name>ATP</name>
        <dbReference type="ChEBI" id="CHEBI:30616"/>
    </ligand>
</feature>
<accession>A0ABX0K0B6</accession>